<dbReference type="KEGG" id="dmm:dnm_055780"/>
<reference evidence="1" key="1">
    <citation type="journal article" date="2021" name="Microb. Physiol.">
        <title>Proteogenomic Insights into the Physiology of Marine, Sulfate-Reducing, Filamentous Desulfonema limicola and Desulfonema magnum.</title>
        <authorList>
            <person name="Schnaars V."/>
            <person name="Wohlbrand L."/>
            <person name="Scheve S."/>
            <person name="Hinrichs C."/>
            <person name="Reinhardt R."/>
            <person name="Rabus R."/>
        </authorList>
    </citation>
    <scope>NUCLEOTIDE SEQUENCE</scope>
    <source>
        <strain evidence="1">4be13</strain>
    </source>
</reference>
<evidence type="ECO:0000313" key="1">
    <source>
        <dbReference type="EMBL" id="QTA89522.1"/>
    </source>
</evidence>
<name>A0A975BQB2_9BACT</name>
<sequence length="41" mass="4883">MPGKKPGFFYRKYPPFREGKTRVSPLFTRKLLPGYLCQIYT</sequence>
<dbReference type="AlphaFoldDB" id="A0A975BQB2"/>
<evidence type="ECO:0000313" key="2">
    <source>
        <dbReference type="Proteomes" id="UP000663722"/>
    </source>
</evidence>
<gene>
    <name evidence="1" type="ORF">dnm_055780</name>
</gene>
<proteinExistence type="predicted"/>
<accession>A0A975BQB2</accession>
<dbReference type="EMBL" id="CP061800">
    <property type="protein sequence ID" value="QTA89522.1"/>
    <property type="molecule type" value="Genomic_DNA"/>
</dbReference>
<keyword evidence="2" id="KW-1185">Reference proteome</keyword>
<organism evidence="1 2">
    <name type="scientific">Desulfonema magnum</name>
    <dbReference type="NCBI Taxonomy" id="45655"/>
    <lineage>
        <taxon>Bacteria</taxon>
        <taxon>Pseudomonadati</taxon>
        <taxon>Thermodesulfobacteriota</taxon>
        <taxon>Desulfobacteria</taxon>
        <taxon>Desulfobacterales</taxon>
        <taxon>Desulfococcaceae</taxon>
        <taxon>Desulfonema</taxon>
    </lineage>
</organism>
<dbReference type="Proteomes" id="UP000663722">
    <property type="component" value="Chromosome"/>
</dbReference>
<protein>
    <submittedName>
        <fullName evidence="1">Uncharacterized protein</fullName>
    </submittedName>
</protein>